<dbReference type="GO" id="GO:0061522">
    <property type="term" value="F:1,4-dihydroxy-2-naphthoyl-CoA thioesterase activity"/>
    <property type="evidence" value="ECO:0007669"/>
    <property type="project" value="TreeGrafter"/>
</dbReference>
<feature type="domain" description="Thioesterase" evidence="3">
    <location>
        <begin position="59"/>
        <end position="118"/>
    </location>
</feature>
<evidence type="ECO:0000256" key="1">
    <source>
        <dbReference type="ARBA" id="ARBA00022801"/>
    </source>
</evidence>
<dbReference type="EnsemblPlants" id="MELO3C006764.2.1">
    <property type="protein sequence ID" value="MELO3C006764.2.1"/>
    <property type="gene ID" value="MELO3C006764.2"/>
</dbReference>
<dbReference type="Pfam" id="PF03061">
    <property type="entry name" value="4HBT"/>
    <property type="match status" value="1"/>
</dbReference>
<dbReference type="InterPro" id="IPR006683">
    <property type="entry name" value="Thioestr_dom"/>
</dbReference>
<dbReference type="SUPFAM" id="SSF54637">
    <property type="entry name" value="Thioesterase/thiol ester dehydrase-isomerase"/>
    <property type="match status" value="1"/>
</dbReference>
<name>A0A9I9CPZ8_CUCME</name>
<evidence type="ECO:0000313" key="4">
    <source>
        <dbReference type="EnsemblPlants" id="MELO3C006764.2.1"/>
    </source>
</evidence>
<proteinExistence type="predicted"/>
<reference evidence="4" key="1">
    <citation type="submission" date="2023-03" db="UniProtKB">
        <authorList>
            <consortium name="EnsemblPlants"/>
        </authorList>
    </citation>
    <scope>IDENTIFICATION</scope>
</reference>
<dbReference type="AlphaFoldDB" id="A0A9I9CPZ8"/>
<dbReference type="GO" id="GO:0005777">
    <property type="term" value="C:peroxisome"/>
    <property type="evidence" value="ECO:0007669"/>
    <property type="project" value="TreeGrafter"/>
</dbReference>
<dbReference type="InterPro" id="IPR029069">
    <property type="entry name" value="HotDog_dom_sf"/>
</dbReference>
<organism evidence="4">
    <name type="scientific">Cucumis melo</name>
    <name type="common">Muskmelon</name>
    <dbReference type="NCBI Taxonomy" id="3656"/>
    <lineage>
        <taxon>Eukaryota</taxon>
        <taxon>Viridiplantae</taxon>
        <taxon>Streptophyta</taxon>
        <taxon>Embryophyta</taxon>
        <taxon>Tracheophyta</taxon>
        <taxon>Spermatophyta</taxon>
        <taxon>Magnoliopsida</taxon>
        <taxon>eudicotyledons</taxon>
        <taxon>Gunneridae</taxon>
        <taxon>Pentapetalae</taxon>
        <taxon>rosids</taxon>
        <taxon>fabids</taxon>
        <taxon>Cucurbitales</taxon>
        <taxon>Cucurbitaceae</taxon>
        <taxon>Benincaseae</taxon>
        <taxon>Cucumis</taxon>
    </lineage>
</organism>
<sequence length="191" mass="20677">MDNQNPHNDPPLPSPSSSSTTTAILDAPLNAMGFEIETLSPNRVSGRIVVSPKCCQMFKVMHGGVSAMIAEALASVGAQMASGFKRVAGFHLSIDHLQSAKMGELVLAEAVPLSIGDAIQIKFVMILKNLDKNSTKLGKEKVWEVELWKAKSSSIERRDVVASSRVTLLCNMPVPKHSQPLVDTLQRFAKL</sequence>
<evidence type="ECO:0000256" key="2">
    <source>
        <dbReference type="SAM" id="MobiDB-lite"/>
    </source>
</evidence>
<dbReference type="InterPro" id="IPR003736">
    <property type="entry name" value="PAAI_dom"/>
</dbReference>
<evidence type="ECO:0000259" key="3">
    <source>
        <dbReference type="Pfam" id="PF03061"/>
    </source>
</evidence>
<protein>
    <recommendedName>
        <fullName evidence="3">Thioesterase domain-containing protein</fullName>
    </recommendedName>
</protein>
<dbReference type="GO" id="GO:0042372">
    <property type="term" value="P:phylloquinone biosynthetic process"/>
    <property type="evidence" value="ECO:0007669"/>
    <property type="project" value="TreeGrafter"/>
</dbReference>
<accession>A0A9I9CPZ8</accession>
<dbReference type="Gramene" id="MELO3C006764.2.1">
    <property type="protein sequence ID" value="MELO3C006764.2.1"/>
    <property type="gene ID" value="MELO3C006764.2"/>
</dbReference>
<dbReference type="PANTHER" id="PTHR43240:SF5">
    <property type="entry name" value="1,4-DIHYDROXY-2-NAPHTHOYL-COA THIOESTERASE 1"/>
    <property type="match status" value="1"/>
</dbReference>
<dbReference type="Gene3D" id="3.10.129.10">
    <property type="entry name" value="Hotdog Thioesterase"/>
    <property type="match status" value="1"/>
</dbReference>
<feature type="region of interest" description="Disordered" evidence="2">
    <location>
        <begin position="1"/>
        <end position="20"/>
    </location>
</feature>
<dbReference type="NCBIfam" id="TIGR00369">
    <property type="entry name" value="unchar_dom_1"/>
    <property type="match status" value="1"/>
</dbReference>
<keyword evidence="1" id="KW-0378">Hydrolase</keyword>
<dbReference type="PANTHER" id="PTHR43240">
    <property type="entry name" value="1,4-DIHYDROXY-2-NAPHTHOYL-COA THIOESTERASE 1"/>
    <property type="match status" value="1"/>
</dbReference>
<dbReference type="CDD" id="cd03443">
    <property type="entry name" value="PaaI_thioesterase"/>
    <property type="match status" value="1"/>
</dbReference>